<dbReference type="EMBL" id="JAJMLW010000001">
    <property type="protein sequence ID" value="MCI2241319.1"/>
    <property type="molecule type" value="Genomic_DNA"/>
</dbReference>
<dbReference type="RefSeq" id="WP_242163368.1">
    <property type="nucleotide sequence ID" value="NZ_JAJMLW010000001.1"/>
</dbReference>
<sequence length="445" mass="48650">MNAFDAPSSSSSAPDPAVLAARPTLAAWLDEYAAIEREWMESLRACGIDFAPRGADAPAIAAVRERLRDKGACFRNGGASVSTGRISSACLACTGDRGSRTFFLSLQCNRSCYFCFNVNQEDYEQNLRLKPRWRDEVDAFLAAPDAPTHAALTGGEPLLHKPEAEEFFRRIHDAAPDVHLRLYTAGDFLDGEAARALADAGLQEMRLSVKLGDGPEADRAAVDAALATLALAHEAIPDVMVEMPVIPGTEDAMRALLRGMDDRGLFGINLLEFCYPYGDWGEYRRRGLKVRNPAFEVLYDYGYAGGLPIAGSERACLELLEWALDEGLSLGVHYCSLDNKNRDQILQASLAAAPSVDEGLYQLDEGDFFYRTLKVFDDDAPRARERLRAAGVPFVEHVEDGSLATHPSHRVVLDGLAVARSVNVAQPDGPGGTWRLRELKLEYPA</sequence>
<dbReference type="CDD" id="cd01335">
    <property type="entry name" value="Radical_SAM"/>
    <property type="match status" value="1"/>
</dbReference>
<name>A0ABS9WEN0_9ACTN</name>
<dbReference type="Gene3D" id="3.20.20.70">
    <property type="entry name" value="Aldolase class I"/>
    <property type="match status" value="1"/>
</dbReference>
<reference evidence="6" key="1">
    <citation type="submission" date="2021-11" db="EMBL/GenBank/DDBJ databases">
        <title>A Novel Adlercreutzia Species, isolated from a Allomyrina dichotoma larva feces.</title>
        <authorList>
            <person name="Suh M.K."/>
        </authorList>
    </citation>
    <scope>NUCLEOTIDE SEQUENCE</scope>
    <source>
        <strain evidence="6">JBNU-10</strain>
    </source>
</reference>
<dbReference type="SUPFAM" id="SSF102114">
    <property type="entry name" value="Radical SAM enzymes"/>
    <property type="match status" value="1"/>
</dbReference>
<keyword evidence="7" id="KW-1185">Reference proteome</keyword>
<dbReference type="Proteomes" id="UP001430755">
    <property type="component" value="Unassembled WGS sequence"/>
</dbReference>
<dbReference type="InterPro" id="IPR007197">
    <property type="entry name" value="rSAM"/>
</dbReference>
<organism evidence="6 7">
    <name type="scientific">Adlercreutzia faecimuris</name>
    <dbReference type="NCBI Taxonomy" id="2897341"/>
    <lineage>
        <taxon>Bacteria</taxon>
        <taxon>Bacillati</taxon>
        <taxon>Actinomycetota</taxon>
        <taxon>Coriobacteriia</taxon>
        <taxon>Eggerthellales</taxon>
        <taxon>Eggerthellaceae</taxon>
        <taxon>Adlercreutzia</taxon>
    </lineage>
</organism>
<keyword evidence="3" id="KW-0408">Iron</keyword>
<dbReference type="SFLD" id="SFLDS00029">
    <property type="entry name" value="Radical_SAM"/>
    <property type="match status" value="1"/>
</dbReference>
<keyword evidence="4" id="KW-0411">Iron-sulfur</keyword>
<evidence type="ECO:0000313" key="6">
    <source>
        <dbReference type="EMBL" id="MCI2241319.1"/>
    </source>
</evidence>
<dbReference type="Pfam" id="PF04055">
    <property type="entry name" value="Radical_SAM"/>
    <property type="match status" value="1"/>
</dbReference>
<comment type="caution">
    <text evidence="6">The sequence shown here is derived from an EMBL/GenBank/DDBJ whole genome shotgun (WGS) entry which is preliminary data.</text>
</comment>
<keyword evidence="2" id="KW-0479">Metal-binding</keyword>
<evidence type="ECO:0000259" key="5">
    <source>
        <dbReference type="PROSITE" id="PS51918"/>
    </source>
</evidence>
<dbReference type="InterPro" id="IPR058240">
    <property type="entry name" value="rSAM_sf"/>
</dbReference>
<evidence type="ECO:0000256" key="2">
    <source>
        <dbReference type="ARBA" id="ARBA00022723"/>
    </source>
</evidence>
<evidence type="ECO:0000256" key="3">
    <source>
        <dbReference type="ARBA" id="ARBA00023004"/>
    </source>
</evidence>
<protein>
    <submittedName>
        <fullName evidence="6">Radical SAM protein</fullName>
    </submittedName>
</protein>
<dbReference type="PROSITE" id="PS51918">
    <property type="entry name" value="RADICAL_SAM"/>
    <property type="match status" value="1"/>
</dbReference>
<dbReference type="InterPro" id="IPR013785">
    <property type="entry name" value="Aldolase_TIM"/>
</dbReference>
<evidence type="ECO:0000313" key="7">
    <source>
        <dbReference type="Proteomes" id="UP001430755"/>
    </source>
</evidence>
<evidence type="ECO:0000256" key="4">
    <source>
        <dbReference type="ARBA" id="ARBA00023014"/>
    </source>
</evidence>
<gene>
    <name evidence="6" type="ORF">LPT13_02985</name>
</gene>
<evidence type="ECO:0000256" key="1">
    <source>
        <dbReference type="ARBA" id="ARBA00022691"/>
    </source>
</evidence>
<keyword evidence="1" id="KW-0949">S-adenosyl-L-methionine</keyword>
<accession>A0ABS9WEN0</accession>
<proteinExistence type="predicted"/>
<feature type="domain" description="Radical SAM core" evidence="5">
    <location>
        <begin position="94"/>
        <end position="308"/>
    </location>
</feature>